<dbReference type="STRING" id="1229664.N4UD41"/>
<reference evidence="3" key="1">
    <citation type="submission" date="2012-09" db="EMBL/GenBank/DDBJ databases">
        <title>Genome sequencing and comparative transcriptomics of race 1 and race 4 of banana pathogen: Fusarium oxysporum f. sp. cubense.</title>
        <authorList>
            <person name="Fang X."/>
            <person name="Huang J."/>
        </authorList>
    </citation>
    <scope>NUCLEOTIDE SEQUENCE [LARGE SCALE GENOMIC DNA]</scope>
    <source>
        <strain evidence="3">race 1</strain>
    </source>
</reference>
<gene>
    <name evidence="2" type="ORF">FOC1_g10000473</name>
</gene>
<dbReference type="Gene3D" id="3.30.420.10">
    <property type="entry name" value="Ribonuclease H-like superfamily/Ribonuclease H"/>
    <property type="match status" value="1"/>
</dbReference>
<evidence type="ECO:0000313" key="3">
    <source>
        <dbReference type="Proteomes" id="UP000016928"/>
    </source>
</evidence>
<dbReference type="InterPro" id="IPR036397">
    <property type="entry name" value="RNaseH_sf"/>
</dbReference>
<feature type="domain" description="Tc1-like transposase DDE" evidence="1">
    <location>
        <begin position="899"/>
        <end position="978"/>
    </location>
</feature>
<dbReference type="SMART" id="SM00028">
    <property type="entry name" value="TPR"/>
    <property type="match status" value="5"/>
</dbReference>
<dbReference type="OMA" id="MQTIEIR"/>
<evidence type="ECO:0000259" key="1">
    <source>
        <dbReference type="Pfam" id="PF13358"/>
    </source>
</evidence>
<dbReference type="Pfam" id="PF13374">
    <property type="entry name" value="TPR_10"/>
    <property type="match status" value="2"/>
</dbReference>
<dbReference type="EMBL" id="KB730346">
    <property type="protein sequence ID" value="ENH66711.1"/>
    <property type="molecule type" value="Genomic_DNA"/>
</dbReference>
<proteinExistence type="predicted"/>
<dbReference type="InterPro" id="IPR019734">
    <property type="entry name" value="TPR_rpt"/>
</dbReference>
<dbReference type="SUPFAM" id="SSF52540">
    <property type="entry name" value="P-loop containing nucleoside triphosphate hydrolases"/>
    <property type="match status" value="1"/>
</dbReference>
<dbReference type="GO" id="GO:0003676">
    <property type="term" value="F:nucleic acid binding"/>
    <property type="evidence" value="ECO:0007669"/>
    <property type="project" value="InterPro"/>
</dbReference>
<organism evidence="2 3">
    <name type="scientific">Fusarium oxysporum f. sp. cubense (strain race 1)</name>
    <name type="common">Panama disease fungus</name>
    <dbReference type="NCBI Taxonomy" id="1229664"/>
    <lineage>
        <taxon>Eukaryota</taxon>
        <taxon>Fungi</taxon>
        <taxon>Dikarya</taxon>
        <taxon>Ascomycota</taxon>
        <taxon>Pezizomycotina</taxon>
        <taxon>Sordariomycetes</taxon>
        <taxon>Hypocreomycetidae</taxon>
        <taxon>Hypocreales</taxon>
        <taxon>Nectriaceae</taxon>
        <taxon>Fusarium</taxon>
        <taxon>Fusarium oxysporum species complex</taxon>
    </lineage>
</organism>
<dbReference type="VEuPathDB" id="FungiDB:FOC1_g10000473"/>
<dbReference type="InterPro" id="IPR012337">
    <property type="entry name" value="RNaseH-like_sf"/>
</dbReference>
<dbReference type="Gene3D" id="3.40.50.300">
    <property type="entry name" value="P-loop containing nucleotide triphosphate hydrolases"/>
    <property type="match status" value="1"/>
</dbReference>
<dbReference type="PANTHER" id="PTHR46082:SF6">
    <property type="entry name" value="AAA+ ATPASE DOMAIN-CONTAINING PROTEIN-RELATED"/>
    <property type="match status" value="1"/>
</dbReference>
<dbReference type="InterPro" id="IPR038717">
    <property type="entry name" value="Tc1-like_DDE_dom"/>
</dbReference>
<dbReference type="Pfam" id="PF13424">
    <property type="entry name" value="TPR_12"/>
    <property type="match status" value="2"/>
</dbReference>
<dbReference type="Pfam" id="PF13358">
    <property type="entry name" value="DDE_3"/>
    <property type="match status" value="1"/>
</dbReference>
<dbReference type="Proteomes" id="UP000016928">
    <property type="component" value="Unassembled WGS sequence"/>
</dbReference>
<dbReference type="Gene3D" id="1.25.40.10">
    <property type="entry name" value="Tetratricopeptide repeat domain"/>
    <property type="match status" value="2"/>
</dbReference>
<protein>
    <recommendedName>
        <fullName evidence="1">Tc1-like transposase DDE domain-containing protein</fullName>
    </recommendedName>
</protein>
<dbReference type="HOGENOM" id="CLU_000288_125_8_1"/>
<dbReference type="InterPro" id="IPR011990">
    <property type="entry name" value="TPR-like_helical_dom_sf"/>
</dbReference>
<sequence>MPAYSQYEQRELSHNQFRDHTVIHQGNIQGNVYYGAPHPPARAEVVRVIPYPRNEDLVHRRDLIDKLDKLLPPTAGSRSAALWGLGGSGKTQIALDYAYRRCDADEECCVFWVHADSEATFLADYKTIGKKLGVDERLDGTDLLDAVRNEIEARSKWVMILDNADDLRLFGVGEQAREGKASDNLYKFVPRASTGTTLWTSRDAQIAGTLVGPRHGIEVQSMAMNEAALLLANSRDGPLTTHEAPRETGFDTLLQELQCLPLAISQAGAYMRRMSMTAQQYLGLLRQGKTRWEVLKVGGTDRHRRPEVSNSVLETWRISIERIRVESEMSYRILHVIAYVDNQDISQELVMATAADRCDTDDGDLTRQVSELELLEAIARLREFSFLSLRQIDDGKRRYEMHKLVQEAILYGLRVRGSVMTTIGNAFRVDKGPKEDEGYYCGRALQVVDDLFPSSEPATWVRCEEYLTHAIRVGEWAEVGGTEIKTATLLAKVSYFLYDRGRWKEKEPVDSRAWGLRRVVLGEKHPDTINSMMSLAAACHEQGRYNEAQGICREALELRREVLGEKHPDTINSMMSLAAACHEQGRYNEAQGICREALELRREVLGEKHPDTINSMMSLAAACHEQGRYNEAQGICREALELRREVLGEKHPDTISSMALLATTYHAQRRYDEAEEISVKVLELRREVLGDKHPDTIWSMASLGATYHAQGRYDEAEKLKDEVLALQREVLGEKHPDTIWSMADLASTYHAQGRRIKSGICYVRAGRLVEAIPCSERAVYRTQATIRRFGTATAPANHAGPDPKITPLMRDTLCRELVKEPDMLRSEMVAFLRRRFDVDVSPTRITRTLQALQWTRKNTRRVARQRNLQLRHYYHYRLKLGGYRSMLLSKPDSSRKISTDTATFVDFVAQLLCHCGRWPEPESVLVMDNASIHCSDKIKQMCDKAGVKLEMTAPYTPGTNPIEEYFAEIKAHVKLRWDEYINLIQRDFGSYVRSCVQAVGQRQTSAEGHFRNAVLTVKQPPQRHEAPDFTVYTTLDNVCC</sequence>
<accession>N4UD41</accession>
<dbReference type="InterPro" id="IPR053137">
    <property type="entry name" value="NLR-like"/>
</dbReference>
<dbReference type="OrthoDB" id="5986190at2759"/>
<dbReference type="SUPFAM" id="SSF53098">
    <property type="entry name" value="Ribonuclease H-like"/>
    <property type="match status" value="1"/>
</dbReference>
<dbReference type="InterPro" id="IPR027417">
    <property type="entry name" value="P-loop_NTPase"/>
</dbReference>
<dbReference type="AlphaFoldDB" id="N4UD41"/>
<evidence type="ECO:0000313" key="2">
    <source>
        <dbReference type="EMBL" id="ENH66711.1"/>
    </source>
</evidence>
<dbReference type="PANTHER" id="PTHR46082">
    <property type="entry name" value="ATP/GTP-BINDING PROTEIN-RELATED"/>
    <property type="match status" value="1"/>
</dbReference>
<name>N4UD41_FUSC1</name>
<dbReference type="SUPFAM" id="SSF48452">
    <property type="entry name" value="TPR-like"/>
    <property type="match status" value="2"/>
</dbReference>
<reference evidence="3" key="2">
    <citation type="journal article" date="2014" name="PLoS ONE">
        <title>Genome and Transcriptome Analysis of the Fungal Pathogen Fusarium oxysporum f. sp. cubense Causing Banana Vascular Wilt Disease.</title>
        <authorList>
            <person name="Guo L."/>
            <person name="Han L."/>
            <person name="Yang L."/>
            <person name="Zeng H."/>
            <person name="Fan D."/>
            <person name="Zhu Y."/>
            <person name="Feng Y."/>
            <person name="Wang G."/>
            <person name="Peng C."/>
            <person name="Jiang X."/>
            <person name="Zhou D."/>
            <person name="Ni P."/>
            <person name="Liang C."/>
            <person name="Liu L."/>
            <person name="Wang J."/>
            <person name="Mao C."/>
            <person name="Fang X."/>
            <person name="Peng M."/>
            <person name="Huang J."/>
        </authorList>
    </citation>
    <scope>NUCLEOTIDE SEQUENCE [LARGE SCALE GENOMIC DNA]</scope>
    <source>
        <strain evidence="3">race 1</strain>
    </source>
</reference>